<dbReference type="EMBL" id="BHYM01000056">
    <property type="protein sequence ID" value="GCE42430.1"/>
    <property type="molecule type" value="Genomic_DNA"/>
</dbReference>
<evidence type="ECO:0000256" key="3">
    <source>
        <dbReference type="ARBA" id="ARBA00022801"/>
    </source>
</evidence>
<dbReference type="PANTHER" id="PTHR10429:SF0">
    <property type="entry name" value="DNA-3-METHYLADENINE GLYCOSYLASE"/>
    <property type="match status" value="1"/>
</dbReference>
<organism evidence="6 7">
    <name type="scientific">Rhodococcus wratislaviensis</name>
    <name type="common">Tsukamurella wratislaviensis</name>
    <dbReference type="NCBI Taxonomy" id="44752"/>
    <lineage>
        <taxon>Bacteria</taxon>
        <taxon>Bacillati</taxon>
        <taxon>Actinomycetota</taxon>
        <taxon>Actinomycetes</taxon>
        <taxon>Mycobacteriales</taxon>
        <taxon>Nocardiaceae</taxon>
        <taxon>Rhodococcus</taxon>
    </lineage>
</organism>
<name>A0A402CFR9_RHOWR</name>
<dbReference type="EC" id="3.2.2.-" evidence="5"/>
<dbReference type="NCBIfam" id="NF002003">
    <property type="entry name" value="PRK00802.1-3"/>
    <property type="match status" value="1"/>
</dbReference>
<evidence type="ECO:0000313" key="6">
    <source>
        <dbReference type="EMBL" id="GCE42430.1"/>
    </source>
</evidence>
<evidence type="ECO:0000256" key="5">
    <source>
        <dbReference type="HAMAP-Rule" id="MF_00527"/>
    </source>
</evidence>
<protein>
    <recommendedName>
        <fullName evidence="5">Putative 3-methyladenine DNA glycosylase</fullName>
        <ecNumber evidence="5">3.2.2.-</ecNumber>
    </recommendedName>
</protein>
<dbReference type="Gene3D" id="3.10.300.10">
    <property type="entry name" value="Methylpurine-DNA glycosylase (MPG)"/>
    <property type="match status" value="1"/>
</dbReference>
<dbReference type="Proteomes" id="UP000287519">
    <property type="component" value="Unassembled WGS sequence"/>
</dbReference>
<dbReference type="AlphaFoldDB" id="A0A402CFR9"/>
<dbReference type="CDD" id="cd00540">
    <property type="entry name" value="AAG"/>
    <property type="match status" value="1"/>
</dbReference>
<dbReference type="InterPro" id="IPR011034">
    <property type="entry name" value="Formyl_transferase-like_C_sf"/>
</dbReference>
<evidence type="ECO:0000256" key="1">
    <source>
        <dbReference type="ARBA" id="ARBA00009232"/>
    </source>
</evidence>
<dbReference type="InterPro" id="IPR036995">
    <property type="entry name" value="MPG_sf"/>
</dbReference>
<gene>
    <name evidence="6" type="ORF">Rhow_006369</name>
</gene>
<accession>A0A402CFR9</accession>
<reference evidence="6 7" key="1">
    <citation type="submission" date="2018-11" db="EMBL/GenBank/DDBJ databases">
        <title>Microbial catabolism of amino acid.</title>
        <authorList>
            <person name="Hibi M."/>
            <person name="Ogawa J."/>
        </authorList>
    </citation>
    <scope>NUCLEOTIDE SEQUENCE [LARGE SCALE GENOMIC DNA]</scope>
    <source>
        <strain evidence="6 7">C31-06</strain>
    </source>
</reference>
<dbReference type="PANTHER" id="PTHR10429">
    <property type="entry name" value="DNA-3-METHYLADENINE GLYCOSYLASE"/>
    <property type="match status" value="1"/>
</dbReference>
<dbReference type="HAMAP" id="MF_00527">
    <property type="entry name" value="3MGH"/>
    <property type="match status" value="1"/>
</dbReference>
<keyword evidence="2 5" id="KW-0227">DNA damage</keyword>
<dbReference type="Pfam" id="PF02245">
    <property type="entry name" value="Pur_DNA_glyco"/>
    <property type="match status" value="1"/>
</dbReference>
<proteinExistence type="inferred from homology"/>
<comment type="caution">
    <text evidence="6">The sequence shown here is derived from an EMBL/GenBank/DDBJ whole genome shotgun (WGS) entry which is preliminary data.</text>
</comment>
<dbReference type="SUPFAM" id="SSF50486">
    <property type="entry name" value="FMT C-terminal domain-like"/>
    <property type="match status" value="1"/>
</dbReference>
<evidence type="ECO:0000256" key="4">
    <source>
        <dbReference type="ARBA" id="ARBA00023204"/>
    </source>
</evidence>
<dbReference type="GO" id="GO:0003905">
    <property type="term" value="F:alkylbase DNA N-glycosylase activity"/>
    <property type="evidence" value="ECO:0007669"/>
    <property type="project" value="InterPro"/>
</dbReference>
<evidence type="ECO:0000313" key="7">
    <source>
        <dbReference type="Proteomes" id="UP000287519"/>
    </source>
</evidence>
<keyword evidence="4 5" id="KW-0234">DNA repair</keyword>
<keyword evidence="7" id="KW-1185">Reference proteome</keyword>
<keyword evidence="3 5" id="KW-0378">Hydrolase</keyword>
<evidence type="ECO:0000256" key="2">
    <source>
        <dbReference type="ARBA" id="ARBA00022763"/>
    </source>
</evidence>
<dbReference type="GO" id="GO:0006284">
    <property type="term" value="P:base-excision repair"/>
    <property type="evidence" value="ECO:0007669"/>
    <property type="project" value="InterPro"/>
</dbReference>
<dbReference type="GO" id="GO:0003677">
    <property type="term" value="F:DNA binding"/>
    <property type="evidence" value="ECO:0007669"/>
    <property type="project" value="InterPro"/>
</dbReference>
<dbReference type="InterPro" id="IPR003180">
    <property type="entry name" value="MPG"/>
</dbReference>
<dbReference type="NCBIfam" id="TIGR00567">
    <property type="entry name" value="3mg"/>
    <property type="match status" value="1"/>
</dbReference>
<comment type="similarity">
    <text evidence="1 5">Belongs to the DNA glycosylase MPG family.</text>
</comment>
<sequence length="224" mass="24096">MMNYATVEVASSTVVENRDVTIDRLDRAEPVDAARIVLGSTLIVGDVRIRIVEVEAYGGEKSGPWPDPASHSYRGRTPRNEVMFGPAGHLYVYRSYGMHFCMNVSYGPVGTAGGVLLRAGEVLDGSATVRARRPRVTRPADWARGPGNLGSATGVTLAENGAALFETDSPVRLEVADSDGWVSGPRVGVSTAADRPWRLWIPESPAVSAYRRSPRATPADERMG</sequence>